<keyword evidence="1" id="KW-1133">Transmembrane helix</keyword>
<keyword evidence="1" id="KW-0812">Transmembrane</keyword>
<dbReference type="PANTHER" id="PTHR15343">
    <property type="entry name" value="CD7"/>
    <property type="match status" value="1"/>
</dbReference>
<proteinExistence type="predicted"/>
<name>A0ABD0XAE4_UMBPY</name>
<dbReference type="AlphaFoldDB" id="A0ABD0XAE4"/>
<feature type="transmembrane region" description="Helical" evidence="1">
    <location>
        <begin position="286"/>
        <end position="306"/>
    </location>
</feature>
<reference evidence="3 4" key="1">
    <citation type="submission" date="2024-06" db="EMBL/GenBank/DDBJ databases">
        <authorList>
            <person name="Pan Q."/>
            <person name="Wen M."/>
            <person name="Jouanno E."/>
            <person name="Zahm M."/>
            <person name="Klopp C."/>
            <person name="Cabau C."/>
            <person name="Louis A."/>
            <person name="Berthelot C."/>
            <person name="Parey E."/>
            <person name="Roest Crollius H."/>
            <person name="Montfort J."/>
            <person name="Robinson-Rechavi M."/>
            <person name="Bouchez O."/>
            <person name="Lampietro C."/>
            <person name="Lopez Roques C."/>
            <person name="Donnadieu C."/>
            <person name="Postlethwait J."/>
            <person name="Bobe J."/>
            <person name="Verreycken H."/>
            <person name="Guiguen Y."/>
        </authorList>
    </citation>
    <scope>NUCLEOTIDE SEQUENCE [LARGE SCALE GENOMIC DNA]</scope>
    <source>
        <strain evidence="3">Up_M1</strain>
        <tissue evidence="3">Testis</tissue>
    </source>
</reference>
<dbReference type="InterPro" id="IPR039090">
    <property type="entry name" value="CD7"/>
</dbReference>
<protein>
    <recommendedName>
        <fullName evidence="2">Immunoglobulin V-set domain-containing protein</fullName>
    </recommendedName>
</protein>
<dbReference type="InterPro" id="IPR036179">
    <property type="entry name" value="Ig-like_dom_sf"/>
</dbReference>
<keyword evidence="1" id="KW-0472">Membrane</keyword>
<sequence length="367" mass="40628">MRLHDGLYHEAHHYLLFSPDSLSTLKRRFLTKTGGSSVETGIIFAPLLAGVSATFTCTSDLNDTKPNGIYLKRKWLEPEAEAMFMYSKEKPTFHKNFSGRIHVSGDPSSKLVKVTIGELKREDTDLYYCLFIYPNNVSSDLKIPGKTEFFLYVDDADVPDNKMDIGLLETCAGGSAVLPCLATYGSPSAIEGVCLKRRRGRAPIEVLHHTKHPSVFPQKRILHQGTGLGGLAYKITLTQMQPEESAFYSCELLLPGMPDNLTRLGRHAYYVSVQGDSCSCDSYAPLLYALSAAVGLLLILLVALVLGKFRGNRVKPQASIYEEMVGVQSPKKNVKAAPSYLRAPLHLEEIDASTYDHPREDTAREPL</sequence>
<comment type="caution">
    <text evidence="3">The sequence shown here is derived from an EMBL/GenBank/DDBJ whole genome shotgun (WGS) entry which is preliminary data.</text>
</comment>
<dbReference type="Proteomes" id="UP001557470">
    <property type="component" value="Unassembled WGS sequence"/>
</dbReference>
<evidence type="ECO:0000313" key="4">
    <source>
        <dbReference type="Proteomes" id="UP001557470"/>
    </source>
</evidence>
<evidence type="ECO:0000256" key="1">
    <source>
        <dbReference type="SAM" id="Phobius"/>
    </source>
</evidence>
<dbReference type="SUPFAM" id="SSF48726">
    <property type="entry name" value="Immunoglobulin"/>
    <property type="match status" value="1"/>
</dbReference>
<dbReference type="EMBL" id="JAGEUA010000002">
    <property type="protein sequence ID" value="KAL1005943.1"/>
    <property type="molecule type" value="Genomic_DNA"/>
</dbReference>
<keyword evidence="4" id="KW-1185">Reference proteome</keyword>
<dbReference type="PANTHER" id="PTHR15343:SF1">
    <property type="entry name" value="CD7 ANTIGEN-LIKE"/>
    <property type="match status" value="1"/>
</dbReference>
<dbReference type="InterPro" id="IPR013783">
    <property type="entry name" value="Ig-like_fold"/>
</dbReference>
<gene>
    <name evidence="3" type="ORF">UPYG_G00065970</name>
</gene>
<evidence type="ECO:0000259" key="2">
    <source>
        <dbReference type="Pfam" id="PF07686"/>
    </source>
</evidence>
<dbReference type="Pfam" id="PF07686">
    <property type="entry name" value="V-set"/>
    <property type="match status" value="1"/>
</dbReference>
<accession>A0ABD0XAE4</accession>
<organism evidence="3 4">
    <name type="scientific">Umbra pygmaea</name>
    <name type="common">Eastern mudminnow</name>
    <dbReference type="NCBI Taxonomy" id="75934"/>
    <lineage>
        <taxon>Eukaryota</taxon>
        <taxon>Metazoa</taxon>
        <taxon>Chordata</taxon>
        <taxon>Craniata</taxon>
        <taxon>Vertebrata</taxon>
        <taxon>Euteleostomi</taxon>
        <taxon>Actinopterygii</taxon>
        <taxon>Neopterygii</taxon>
        <taxon>Teleostei</taxon>
        <taxon>Protacanthopterygii</taxon>
        <taxon>Esociformes</taxon>
        <taxon>Umbridae</taxon>
        <taxon>Umbra</taxon>
    </lineage>
</organism>
<evidence type="ECO:0000313" key="3">
    <source>
        <dbReference type="EMBL" id="KAL1005943.1"/>
    </source>
</evidence>
<feature type="domain" description="Immunoglobulin V-set" evidence="2">
    <location>
        <begin position="50"/>
        <end position="136"/>
    </location>
</feature>
<dbReference type="Gene3D" id="2.60.40.10">
    <property type="entry name" value="Immunoglobulins"/>
    <property type="match status" value="1"/>
</dbReference>
<dbReference type="InterPro" id="IPR013106">
    <property type="entry name" value="Ig_V-set"/>
</dbReference>